<protein>
    <recommendedName>
        <fullName evidence="4">Fibronectin type-III domain-containing protein</fullName>
    </recommendedName>
</protein>
<dbReference type="InterPro" id="IPR013783">
    <property type="entry name" value="Ig-like_fold"/>
</dbReference>
<feature type="signal peptide" evidence="1">
    <location>
        <begin position="1"/>
        <end position="21"/>
    </location>
</feature>
<dbReference type="RefSeq" id="WP_277577653.1">
    <property type="nucleotide sequence ID" value="NZ_JANRMI010000002.1"/>
</dbReference>
<evidence type="ECO:0000313" key="2">
    <source>
        <dbReference type="EMBL" id="MDG0816176.1"/>
    </source>
</evidence>
<evidence type="ECO:0000313" key="3">
    <source>
        <dbReference type="Proteomes" id="UP001152321"/>
    </source>
</evidence>
<proteinExistence type="predicted"/>
<organism evidence="2 3">
    <name type="scientific">Bdellovibrio svalbardensis</name>
    <dbReference type="NCBI Taxonomy" id="2972972"/>
    <lineage>
        <taxon>Bacteria</taxon>
        <taxon>Pseudomonadati</taxon>
        <taxon>Bdellovibrionota</taxon>
        <taxon>Bdellovibrionia</taxon>
        <taxon>Bdellovibrionales</taxon>
        <taxon>Pseudobdellovibrionaceae</taxon>
        <taxon>Bdellovibrio</taxon>
    </lineage>
</organism>
<evidence type="ECO:0008006" key="4">
    <source>
        <dbReference type="Google" id="ProtNLM"/>
    </source>
</evidence>
<feature type="chain" id="PRO_5045840792" description="Fibronectin type-III domain-containing protein" evidence="1">
    <location>
        <begin position="22"/>
        <end position="667"/>
    </location>
</feature>
<name>A0ABT6DH29_9BACT</name>
<dbReference type="Gene3D" id="2.60.40.10">
    <property type="entry name" value="Immunoglobulins"/>
    <property type="match status" value="1"/>
</dbReference>
<dbReference type="Proteomes" id="UP001152321">
    <property type="component" value="Unassembled WGS sequence"/>
</dbReference>
<sequence>MRFTLLCALSIAALAASNAFAQPMDINASEALKAKPVTNKNELPVTEDSESKESFAGIKIEDVDSQKDVPARTVRISLNSVTAAAGYEIEVIPTKKIWSEPWKFKLNAESTILRLRLSPGRYAVRTRSLAAANSKGRWSKTHFFWVGYRPIARAYPDNNMEIEPKGAVDETIFFQWPAVPGAQWYFFQLKDAQGSPLRYVLTKETYLKSTLKVSSNYSWSTTPLKNRNDYVRLLQAGLPKYFSPFAILGANEKGRGTLVKVEPIKHAKKYEFEVVSVNVDDTEEAAPAYFQSFEPEFRFRLTPGEYEMRVRGLNDNNSSTEWSAPSRFFVKRFLPTPLSPADDQTVEALDDLKSKVMLKWKADPKATFYRVYIYDGDKKLIRTEETNEAFKVVELPDSKNYFWTAKAFSKNEPQDPPSASEATGKFRINQYVKLDMNSAEESSQFYGWYRQISSVENYTGYNYDNNAIVTQKLFGGESELALGYWGRKSRIGILAHGSLAGFQFRSNNYFYSKMGLHVGYRHLLGNGDRMRFWLGYSINENPEILTYPYTTEVVFSKIKNAGPQLQFAYLKSFTDKWGGQVSTSIYRSQTSLETPNGLDQQPTNSYRLSVLASYALSQKWRTSFGYTYQLDQFSYSTTDAINIPNTGKIEGHYLSLMFDVALQDKMK</sequence>
<keyword evidence="3" id="KW-1185">Reference proteome</keyword>
<dbReference type="EMBL" id="JANRMI010000002">
    <property type="protein sequence ID" value="MDG0816176.1"/>
    <property type="molecule type" value="Genomic_DNA"/>
</dbReference>
<keyword evidence="1" id="KW-0732">Signal</keyword>
<accession>A0ABT6DH29</accession>
<gene>
    <name evidence="2" type="ORF">NWE73_07360</name>
</gene>
<evidence type="ECO:0000256" key="1">
    <source>
        <dbReference type="SAM" id="SignalP"/>
    </source>
</evidence>
<reference evidence="2" key="1">
    <citation type="submission" date="2022-08" db="EMBL/GenBank/DDBJ databases">
        <title>Novel Bdellovibrio Species Isolated from Svalbard: Designation Bdellovibrio svalbardensis.</title>
        <authorList>
            <person name="Mitchell R.J."/>
            <person name="Choi S.Y."/>
        </authorList>
    </citation>
    <scope>NUCLEOTIDE SEQUENCE</scope>
    <source>
        <strain evidence="2">PAP01</strain>
    </source>
</reference>
<comment type="caution">
    <text evidence="2">The sequence shown here is derived from an EMBL/GenBank/DDBJ whole genome shotgun (WGS) entry which is preliminary data.</text>
</comment>